<keyword evidence="1" id="KW-0378">Hydrolase</keyword>
<sequence length="327" mass="37212">MDDVVIEKSGAILLGKNFTIDGYSNRSIRVVTHAHEDHMKGLRRSIKDSIFIVATPITHEFLNILGYHIPNEKIIKLDYDKTIDIMDEKITLKKSRHIAGSAQVVVETNNAIVGYTGDFKLPGTEPLKDLDTLVVDATYGNLKYQRGWADWDALAALMNLINEYSNKGPIYIYGYNGKLQEIMVMLRERGVNNRFLADEKTLKMAQIASNYYGINLGNASIYNKELVDVDSIIFIHSTRYQNFNKLEGVHVLLTGWELRGVAVKVDENQFNVSFSDHATFKEIIEYIKESNPKRVIIDGSRSQDPWYIAKYLSKVLNLKVDVQPIFS</sequence>
<dbReference type="OrthoDB" id="40950at2157"/>
<dbReference type="RefSeq" id="WP_015232926.1">
    <property type="nucleotide sequence ID" value="NC_019791.1"/>
</dbReference>
<dbReference type="PANTHER" id="PTHR23240">
    <property type="entry name" value="DNA CROSS-LINK REPAIR PROTEIN PSO2/SNM1-RELATED"/>
    <property type="match status" value="1"/>
</dbReference>
<dbReference type="HOGENOM" id="CLU_050517_0_0_2"/>
<dbReference type="GO" id="GO:0035312">
    <property type="term" value="F:5'-3' DNA exonuclease activity"/>
    <property type="evidence" value="ECO:0007669"/>
    <property type="project" value="TreeGrafter"/>
</dbReference>
<dbReference type="Gene3D" id="3.60.15.10">
    <property type="entry name" value="Ribonuclease Z/Hydroxyacylglutathione hydrolase-like"/>
    <property type="match status" value="1"/>
</dbReference>
<dbReference type="KEGG" id="clg:Calag_1318"/>
<keyword evidence="1" id="KW-0540">Nuclease</keyword>
<evidence type="ECO:0000313" key="2">
    <source>
        <dbReference type="Proteomes" id="UP000010469"/>
    </source>
</evidence>
<protein>
    <submittedName>
        <fullName evidence="1">Putative exonuclease of the beta-lactamase fold involved in RNA processing</fullName>
    </submittedName>
</protein>
<dbReference type="InterPro" id="IPR036866">
    <property type="entry name" value="RibonucZ/Hydroxyglut_hydro"/>
</dbReference>
<dbReference type="GO" id="GO:0036297">
    <property type="term" value="P:interstrand cross-link repair"/>
    <property type="evidence" value="ECO:0007669"/>
    <property type="project" value="TreeGrafter"/>
</dbReference>
<dbReference type="EMBL" id="CP003378">
    <property type="protein sequence ID" value="AFZ71029.1"/>
    <property type="molecule type" value="Genomic_DNA"/>
</dbReference>
<keyword evidence="2" id="KW-1185">Reference proteome</keyword>
<gene>
    <name evidence="1" type="ordered locus">Calag_1318</name>
</gene>
<reference evidence="2" key="1">
    <citation type="submission" date="2012-03" db="EMBL/GenBank/DDBJ databases">
        <title>Complete genome of Caldisphaera lagunensis DSM 15908.</title>
        <authorList>
            <person name="Lucas S."/>
            <person name="Copeland A."/>
            <person name="Lapidus A."/>
            <person name="Glavina del Rio T."/>
            <person name="Dalin E."/>
            <person name="Tice H."/>
            <person name="Bruce D."/>
            <person name="Goodwin L."/>
            <person name="Pitluck S."/>
            <person name="Peters L."/>
            <person name="Mikhailova N."/>
            <person name="Teshima H."/>
            <person name="Kyrpides N."/>
            <person name="Mavromatis K."/>
            <person name="Ivanova N."/>
            <person name="Brettin T."/>
            <person name="Detter J.C."/>
            <person name="Han C."/>
            <person name="Larimer F."/>
            <person name="Land M."/>
            <person name="Hauser L."/>
            <person name="Markowitz V."/>
            <person name="Cheng J.-F."/>
            <person name="Hugenholtz P."/>
            <person name="Woyke T."/>
            <person name="Wu D."/>
            <person name="Spring S."/>
            <person name="Schroeder M."/>
            <person name="Brambilla E."/>
            <person name="Klenk H.-P."/>
            <person name="Eisen J.A."/>
        </authorList>
    </citation>
    <scope>NUCLEOTIDE SEQUENCE [LARGE SCALE GENOMIC DNA]</scope>
    <source>
        <strain evidence="2">DSM 15908 / JCM 11604 / IC-154</strain>
    </source>
</reference>
<evidence type="ECO:0000313" key="1">
    <source>
        <dbReference type="EMBL" id="AFZ71029.1"/>
    </source>
</evidence>
<accession>L0AC71</accession>
<dbReference type="GeneID" id="14212578"/>
<dbReference type="SUPFAM" id="SSF56281">
    <property type="entry name" value="Metallo-hydrolase/oxidoreductase"/>
    <property type="match status" value="1"/>
</dbReference>
<dbReference type="eggNOG" id="arCOG00545">
    <property type="taxonomic scope" value="Archaea"/>
</dbReference>
<dbReference type="STRING" id="1056495.Calag_1318"/>
<organism evidence="1 2">
    <name type="scientific">Caldisphaera lagunensis (strain DSM 15908 / JCM 11604 / ANMR 0165 / IC-154)</name>
    <dbReference type="NCBI Taxonomy" id="1056495"/>
    <lineage>
        <taxon>Archaea</taxon>
        <taxon>Thermoproteota</taxon>
        <taxon>Thermoprotei</taxon>
        <taxon>Acidilobales</taxon>
        <taxon>Caldisphaeraceae</taxon>
        <taxon>Caldisphaera</taxon>
    </lineage>
</organism>
<name>L0AC71_CALLD</name>
<dbReference type="Proteomes" id="UP000010469">
    <property type="component" value="Chromosome"/>
</dbReference>
<dbReference type="InParanoid" id="L0AC71"/>
<dbReference type="GO" id="GO:0006303">
    <property type="term" value="P:double-strand break repair via nonhomologous end joining"/>
    <property type="evidence" value="ECO:0007669"/>
    <property type="project" value="TreeGrafter"/>
</dbReference>
<proteinExistence type="predicted"/>
<keyword evidence="1" id="KW-0269">Exonuclease</keyword>
<dbReference type="AlphaFoldDB" id="L0AC71"/>
<dbReference type="GO" id="GO:0003684">
    <property type="term" value="F:damaged DNA binding"/>
    <property type="evidence" value="ECO:0007669"/>
    <property type="project" value="TreeGrafter"/>
</dbReference>